<dbReference type="STRING" id="1194083.BN12_2150003"/>
<dbReference type="InterPro" id="IPR029058">
    <property type="entry name" value="AB_hydrolase_fold"/>
</dbReference>
<evidence type="ECO:0000259" key="1">
    <source>
        <dbReference type="Pfam" id="PF12697"/>
    </source>
</evidence>
<dbReference type="SUPFAM" id="SSF53474">
    <property type="entry name" value="alpha/beta-Hydrolases"/>
    <property type="match status" value="1"/>
</dbReference>
<accession>A0A077LXT2</accession>
<comment type="caution">
    <text evidence="2">The sequence shown here is derived from an EMBL/GenBank/DDBJ whole genome shotgun (WGS) entry which is preliminary data.</text>
</comment>
<dbReference type="Proteomes" id="UP000035721">
    <property type="component" value="Unassembled WGS sequence"/>
</dbReference>
<dbReference type="InterPro" id="IPR000073">
    <property type="entry name" value="AB_hydrolase_1"/>
</dbReference>
<organism evidence="2 3">
    <name type="scientific">Nostocoides japonicum T1-X7</name>
    <dbReference type="NCBI Taxonomy" id="1194083"/>
    <lineage>
        <taxon>Bacteria</taxon>
        <taxon>Bacillati</taxon>
        <taxon>Actinomycetota</taxon>
        <taxon>Actinomycetes</taxon>
        <taxon>Micrococcales</taxon>
        <taxon>Intrasporangiaceae</taxon>
        <taxon>Nostocoides</taxon>
    </lineage>
</organism>
<name>A0A077LXT2_9MICO</name>
<dbReference type="EMBL" id="CAJB01000130">
    <property type="protein sequence ID" value="CCH77692.1"/>
    <property type="molecule type" value="Genomic_DNA"/>
</dbReference>
<dbReference type="GO" id="GO:0003824">
    <property type="term" value="F:catalytic activity"/>
    <property type="evidence" value="ECO:0007669"/>
    <property type="project" value="UniProtKB-ARBA"/>
</dbReference>
<evidence type="ECO:0000313" key="3">
    <source>
        <dbReference type="Proteomes" id="UP000035721"/>
    </source>
</evidence>
<sequence length="230" mass="24305">MPAALVVPSPLLGPLAYEPLARALTRRGLDAGVAQLPSTPFTPDDVLDAVTDQADGCAVLVPHSNAGLYAPAVCGRAGCAATVFVDAALPEGDGGTTRLAPAAFLGHVRSLVPPGDGLLPPWTRWWEAEEIRPLFPEGWFDRVDETAPRLTLDYFTATVPVPAGWESRPSAYLAFGGTYAEEQARATAYRWPLTVLDGHHLHLLTQPQAVADAVVELAARLGQAPSSPLT</sequence>
<proteinExistence type="predicted"/>
<gene>
    <name evidence="2" type="ORF">BN12_2150003</name>
</gene>
<dbReference type="OrthoDB" id="2972445at2"/>
<dbReference type="AlphaFoldDB" id="A0A077LXT2"/>
<protein>
    <recommendedName>
        <fullName evidence="1">AB hydrolase-1 domain-containing protein</fullName>
    </recommendedName>
</protein>
<evidence type="ECO:0000313" key="2">
    <source>
        <dbReference type="EMBL" id="CCH77692.1"/>
    </source>
</evidence>
<feature type="domain" description="AB hydrolase-1" evidence="1">
    <location>
        <begin position="23"/>
        <end position="213"/>
    </location>
</feature>
<dbReference type="RefSeq" id="WP_048554615.1">
    <property type="nucleotide sequence ID" value="NZ_HF570958.1"/>
</dbReference>
<keyword evidence="3" id="KW-1185">Reference proteome</keyword>
<reference evidence="2 3" key="1">
    <citation type="journal article" date="2013" name="ISME J.">
        <title>A metabolic model for members of the genus Tetrasphaera involved in enhanced biological phosphorus removal.</title>
        <authorList>
            <person name="Kristiansen R."/>
            <person name="Nguyen H.T.T."/>
            <person name="Saunders A.M."/>
            <person name="Nielsen J.L."/>
            <person name="Wimmer R."/>
            <person name="Le V.Q."/>
            <person name="McIlroy S.J."/>
            <person name="Petrovski S."/>
            <person name="Seviour R.J."/>
            <person name="Calteau A."/>
            <person name="Nielsen K.L."/>
            <person name="Nielsen P.H."/>
        </authorList>
    </citation>
    <scope>NUCLEOTIDE SEQUENCE [LARGE SCALE GENOMIC DNA]</scope>
    <source>
        <strain evidence="2 3">T1-X7</strain>
    </source>
</reference>
<dbReference type="Pfam" id="PF12697">
    <property type="entry name" value="Abhydrolase_6"/>
    <property type="match status" value="1"/>
</dbReference>